<keyword evidence="2" id="KW-0560">Oxidoreductase</keyword>
<organism evidence="5 6">
    <name type="scientific">Solirubrobacter ginsenosidimutans</name>
    <dbReference type="NCBI Taxonomy" id="490573"/>
    <lineage>
        <taxon>Bacteria</taxon>
        <taxon>Bacillati</taxon>
        <taxon>Actinomycetota</taxon>
        <taxon>Thermoleophilia</taxon>
        <taxon>Solirubrobacterales</taxon>
        <taxon>Solirubrobacteraceae</taxon>
        <taxon>Solirubrobacter</taxon>
    </lineage>
</organism>
<evidence type="ECO:0000256" key="3">
    <source>
        <dbReference type="ARBA" id="ARBA00023027"/>
    </source>
</evidence>
<evidence type="ECO:0000256" key="1">
    <source>
        <dbReference type="ARBA" id="ARBA00005502"/>
    </source>
</evidence>
<dbReference type="EMBL" id="JAPDOD010000047">
    <property type="protein sequence ID" value="MDA0165448.1"/>
    <property type="molecule type" value="Genomic_DNA"/>
</dbReference>
<dbReference type="NCBIfam" id="TIGR01304">
    <property type="entry name" value="IMP_DH_rel_2"/>
    <property type="match status" value="1"/>
</dbReference>
<dbReference type="Gene3D" id="3.20.20.70">
    <property type="entry name" value="Aldolase class I"/>
    <property type="match status" value="1"/>
</dbReference>
<gene>
    <name evidence="5" type="ORF">OM076_34585</name>
</gene>
<dbReference type="FunFam" id="3.20.20.70:FF:000060">
    <property type="entry name" value="IMP dehydrogenase subunit"/>
    <property type="match status" value="1"/>
</dbReference>
<dbReference type="InterPro" id="IPR005990">
    <property type="entry name" value="IMP_DH"/>
</dbReference>
<evidence type="ECO:0000256" key="2">
    <source>
        <dbReference type="ARBA" id="ARBA00023002"/>
    </source>
</evidence>
<dbReference type="Proteomes" id="UP001149140">
    <property type="component" value="Unassembled WGS sequence"/>
</dbReference>
<reference evidence="5" key="1">
    <citation type="submission" date="2022-10" db="EMBL/GenBank/DDBJ databases">
        <title>The WGS of Solirubrobacter ginsenosidimutans DSM 21036.</title>
        <authorList>
            <person name="Jiang Z."/>
        </authorList>
    </citation>
    <scope>NUCLEOTIDE SEQUENCE</scope>
    <source>
        <strain evidence="5">DSM 21036</strain>
    </source>
</reference>
<dbReference type="GO" id="GO:0003938">
    <property type="term" value="F:IMP dehydrogenase activity"/>
    <property type="evidence" value="ECO:0007669"/>
    <property type="project" value="InterPro"/>
</dbReference>
<dbReference type="AlphaFoldDB" id="A0A9X3S9Y6"/>
<dbReference type="InterPro" id="IPR013785">
    <property type="entry name" value="Aldolase_TIM"/>
</dbReference>
<dbReference type="Pfam" id="PF00478">
    <property type="entry name" value="IMPDH"/>
    <property type="match status" value="1"/>
</dbReference>
<dbReference type="InterPro" id="IPR001093">
    <property type="entry name" value="IMP_DH_GMPRt"/>
</dbReference>
<dbReference type="SMART" id="SM01240">
    <property type="entry name" value="IMPDH"/>
    <property type="match status" value="1"/>
</dbReference>
<sequence>MEIEIGRGKKARRAYGFDDVAIVPSRRTRDPDDVDITWTLGPYRFELPLLASAMDGVVSPETAGLIGKLGGLAVLNLEGIWTRYEDADEILERIAGLPKDEATREMQEIYQEPIKEELITQRIQEIKAHGVVASASLTPQRVERYYELCLDAGLDILVVQGTVISAEHVSSQGHALNLKEFVRELPIPVVLGGCASYSTGLHLMRTGAAGVLVGVGPGAACTTRGVLGIGVPQATAIADVAAARSQHMLETGEYVRVIADGGMRTGGDVAKAIACGADAVMVGSPLARAYEAPGHGFHWGMATFHPTLPRGARVKTTQNGSLEEIVTGPARENDGTFNLMGGLRTSMATCGYQDIAEFNRAELMVAPALQTEGKSLQRDQAIGMGARGGAVAVALD</sequence>
<dbReference type="InterPro" id="IPR005992">
    <property type="entry name" value="IMP_DH-rel2"/>
</dbReference>
<dbReference type="SUPFAM" id="SSF51412">
    <property type="entry name" value="Inosine monophosphate dehydrogenase (IMPDH)"/>
    <property type="match status" value="1"/>
</dbReference>
<evidence type="ECO:0000259" key="4">
    <source>
        <dbReference type="Pfam" id="PF00478"/>
    </source>
</evidence>
<keyword evidence="3" id="KW-0520">NAD</keyword>
<comment type="caution">
    <text evidence="5">The sequence shown here is derived from an EMBL/GenBank/DDBJ whole genome shotgun (WGS) entry which is preliminary data.</text>
</comment>
<proteinExistence type="inferred from homology"/>
<accession>A0A9X3S9Y6</accession>
<protein>
    <submittedName>
        <fullName evidence="5">GuaB3 family IMP dehydrogenase-related protein</fullName>
    </submittedName>
</protein>
<name>A0A9X3S9Y6_9ACTN</name>
<evidence type="ECO:0000313" key="5">
    <source>
        <dbReference type="EMBL" id="MDA0165448.1"/>
    </source>
</evidence>
<dbReference type="PANTHER" id="PTHR11911">
    <property type="entry name" value="INOSINE-5-MONOPHOSPHATE DEHYDROGENASE RELATED"/>
    <property type="match status" value="1"/>
</dbReference>
<comment type="similarity">
    <text evidence="1">Belongs to the IMPDH/GMPR family.</text>
</comment>
<dbReference type="GO" id="GO:0006183">
    <property type="term" value="P:GTP biosynthetic process"/>
    <property type="evidence" value="ECO:0007669"/>
    <property type="project" value="TreeGrafter"/>
</dbReference>
<keyword evidence="6" id="KW-1185">Reference proteome</keyword>
<evidence type="ECO:0000313" key="6">
    <source>
        <dbReference type="Proteomes" id="UP001149140"/>
    </source>
</evidence>
<dbReference type="RefSeq" id="WP_270044707.1">
    <property type="nucleotide sequence ID" value="NZ_JAPDOD010000047.1"/>
</dbReference>
<dbReference type="PANTHER" id="PTHR11911:SF85">
    <property type="entry name" value="INOSINE-5'-MONOPHOSPHATE DEHYDROGENASE"/>
    <property type="match status" value="1"/>
</dbReference>
<feature type="domain" description="IMP dehydrogenase/GMP reductase" evidence="4">
    <location>
        <begin position="14"/>
        <end position="362"/>
    </location>
</feature>
<dbReference type="CDD" id="cd00381">
    <property type="entry name" value="IMPDH"/>
    <property type="match status" value="1"/>
</dbReference>